<comment type="caution">
    <text evidence="1">The sequence shown here is derived from an EMBL/GenBank/DDBJ whole genome shotgun (WGS) entry which is preliminary data.</text>
</comment>
<gene>
    <name evidence="1" type="ORF">AVEN_29344_1</name>
</gene>
<dbReference type="AlphaFoldDB" id="A0A4Y2IZ66"/>
<sequence length="152" mass="16998">MELSLSPWNPKTLSVRKGIAKDEAVTFQPPRPADRGSHYDQWLHARHRIKIRLLAVCVPHNYRPGLAPCGPPSPRHPTHPQLLQAKVSTMPVATSILHPLFQPPLYLIRKRNWTLPFINADDNLYQEGGPVIHGHGSCVCRGRGGCNLSEVK</sequence>
<dbReference type="Proteomes" id="UP000499080">
    <property type="component" value="Unassembled WGS sequence"/>
</dbReference>
<proteinExistence type="predicted"/>
<keyword evidence="2" id="KW-1185">Reference proteome</keyword>
<evidence type="ECO:0000313" key="1">
    <source>
        <dbReference type="EMBL" id="GBM82559.1"/>
    </source>
</evidence>
<evidence type="ECO:0000313" key="2">
    <source>
        <dbReference type="Proteomes" id="UP000499080"/>
    </source>
</evidence>
<dbReference type="OrthoDB" id="10615776at2759"/>
<accession>A0A4Y2IZ66</accession>
<organism evidence="1 2">
    <name type="scientific">Araneus ventricosus</name>
    <name type="common">Orbweaver spider</name>
    <name type="synonym">Epeira ventricosa</name>
    <dbReference type="NCBI Taxonomy" id="182803"/>
    <lineage>
        <taxon>Eukaryota</taxon>
        <taxon>Metazoa</taxon>
        <taxon>Ecdysozoa</taxon>
        <taxon>Arthropoda</taxon>
        <taxon>Chelicerata</taxon>
        <taxon>Arachnida</taxon>
        <taxon>Araneae</taxon>
        <taxon>Araneomorphae</taxon>
        <taxon>Entelegynae</taxon>
        <taxon>Araneoidea</taxon>
        <taxon>Araneidae</taxon>
        <taxon>Araneus</taxon>
    </lineage>
</organism>
<name>A0A4Y2IZ66_ARAVE</name>
<dbReference type="EMBL" id="BGPR01003017">
    <property type="protein sequence ID" value="GBM82559.1"/>
    <property type="molecule type" value="Genomic_DNA"/>
</dbReference>
<reference evidence="1 2" key="1">
    <citation type="journal article" date="2019" name="Sci. Rep.">
        <title>Orb-weaving spider Araneus ventricosus genome elucidates the spidroin gene catalogue.</title>
        <authorList>
            <person name="Kono N."/>
            <person name="Nakamura H."/>
            <person name="Ohtoshi R."/>
            <person name="Moran D.A.P."/>
            <person name="Shinohara A."/>
            <person name="Yoshida Y."/>
            <person name="Fujiwara M."/>
            <person name="Mori M."/>
            <person name="Tomita M."/>
            <person name="Arakawa K."/>
        </authorList>
    </citation>
    <scope>NUCLEOTIDE SEQUENCE [LARGE SCALE GENOMIC DNA]</scope>
</reference>
<protein>
    <submittedName>
        <fullName evidence="1">Uncharacterized protein</fullName>
    </submittedName>
</protein>